<protein>
    <submittedName>
        <fullName evidence="2">Uncharacterized protein</fullName>
    </submittedName>
</protein>
<dbReference type="AlphaFoldDB" id="A0A8J2RXX5"/>
<gene>
    <name evidence="2" type="ORF">DGAL_LOCUS12863</name>
</gene>
<feature type="region of interest" description="Disordered" evidence="1">
    <location>
        <begin position="281"/>
        <end position="307"/>
    </location>
</feature>
<evidence type="ECO:0000313" key="3">
    <source>
        <dbReference type="Proteomes" id="UP000789390"/>
    </source>
</evidence>
<organism evidence="2 3">
    <name type="scientific">Daphnia galeata</name>
    <dbReference type="NCBI Taxonomy" id="27404"/>
    <lineage>
        <taxon>Eukaryota</taxon>
        <taxon>Metazoa</taxon>
        <taxon>Ecdysozoa</taxon>
        <taxon>Arthropoda</taxon>
        <taxon>Crustacea</taxon>
        <taxon>Branchiopoda</taxon>
        <taxon>Diplostraca</taxon>
        <taxon>Cladocera</taxon>
        <taxon>Anomopoda</taxon>
        <taxon>Daphniidae</taxon>
        <taxon>Daphnia</taxon>
    </lineage>
</organism>
<comment type="caution">
    <text evidence="2">The sequence shown here is derived from an EMBL/GenBank/DDBJ whole genome shotgun (WGS) entry which is preliminary data.</text>
</comment>
<dbReference type="Proteomes" id="UP000789390">
    <property type="component" value="Unassembled WGS sequence"/>
</dbReference>
<dbReference type="OrthoDB" id="10579658at2759"/>
<sequence length="307" mass="34867">MYIFTVVYGEWTKTKLLPQSEIIHCRRQGFRSEIEHEGVISINVACSSVRLVPDKYRAVSRVDIVVSYTPALEAIRDVDIIEEQDNKVTSDMAKYATVLVILAAFVMATNGSPSGYKSHYGEEKGYDATAYTYDKKDSYGYGAADVYGGYDKKSSYSSYETVPYYRKKEYHTSTYDYNKKDSYSYDAQFPVTYYKPTGSYGYSQYEKPKISLQYFNMFKFTTAVILVSLVAATLGNAPSYHNGNWKPTNGPYGDVVHKTGSFEYDPSPYYGYHNNKPSYAPHQSKAPSYGYSKYETPKSYGSYSPSY</sequence>
<name>A0A8J2RXX5_9CRUS</name>
<proteinExistence type="predicted"/>
<accession>A0A8J2RXX5</accession>
<reference evidence="2" key="1">
    <citation type="submission" date="2021-11" db="EMBL/GenBank/DDBJ databases">
        <authorList>
            <person name="Schell T."/>
        </authorList>
    </citation>
    <scope>NUCLEOTIDE SEQUENCE</scope>
    <source>
        <strain evidence="2">M5</strain>
    </source>
</reference>
<evidence type="ECO:0000313" key="2">
    <source>
        <dbReference type="EMBL" id="CAH0109385.1"/>
    </source>
</evidence>
<keyword evidence="3" id="KW-1185">Reference proteome</keyword>
<dbReference type="EMBL" id="CAKKLH010000292">
    <property type="protein sequence ID" value="CAH0109385.1"/>
    <property type="molecule type" value="Genomic_DNA"/>
</dbReference>
<evidence type="ECO:0000256" key="1">
    <source>
        <dbReference type="SAM" id="MobiDB-lite"/>
    </source>
</evidence>